<reference evidence="8" key="2">
    <citation type="submission" date="2021-03" db="UniProtKB">
        <authorList>
            <consortium name="EnsemblPlants"/>
        </authorList>
    </citation>
    <scope>IDENTIFICATION</scope>
</reference>
<evidence type="ECO:0000256" key="6">
    <source>
        <dbReference type="ARBA" id="ARBA00029467"/>
    </source>
</evidence>
<keyword evidence="4 7" id="KW-1133">Transmembrane helix</keyword>
<keyword evidence="3" id="KW-0732">Signal</keyword>
<feature type="transmembrane region" description="Helical" evidence="7">
    <location>
        <begin position="54"/>
        <end position="74"/>
    </location>
</feature>
<keyword evidence="9" id="KW-1185">Reference proteome</keyword>
<dbReference type="AlphaFoldDB" id="A0A803NLE4"/>
<evidence type="ECO:0000256" key="4">
    <source>
        <dbReference type="ARBA" id="ARBA00022989"/>
    </source>
</evidence>
<reference evidence="8" key="1">
    <citation type="submission" date="2018-11" db="EMBL/GenBank/DDBJ databases">
        <authorList>
            <person name="Grassa J C."/>
        </authorList>
    </citation>
    <scope>NUCLEOTIDE SEQUENCE [LARGE SCALE GENOMIC DNA]</scope>
</reference>
<dbReference type="InterPro" id="IPR009606">
    <property type="entry name" value="DEAL/Modifying_wall_lignin1/2"/>
</dbReference>
<gene>
    <name evidence="8" type="primary">LOC115697416</name>
</gene>
<organism evidence="8 9">
    <name type="scientific">Cannabis sativa</name>
    <name type="common">Hemp</name>
    <name type="synonym">Marijuana</name>
    <dbReference type="NCBI Taxonomy" id="3483"/>
    <lineage>
        <taxon>Eukaryota</taxon>
        <taxon>Viridiplantae</taxon>
        <taxon>Streptophyta</taxon>
        <taxon>Embryophyta</taxon>
        <taxon>Tracheophyta</taxon>
        <taxon>Spermatophyta</taxon>
        <taxon>Magnoliopsida</taxon>
        <taxon>eudicotyledons</taxon>
        <taxon>Gunneridae</taxon>
        <taxon>Pentapetalae</taxon>
        <taxon>rosids</taxon>
        <taxon>fabids</taxon>
        <taxon>Rosales</taxon>
        <taxon>Cannabaceae</taxon>
        <taxon>Cannabis</taxon>
    </lineage>
</organism>
<sequence length="191" mass="20820">MAFTATQMSLVVSSFGLVSFILGIVAENKKAQSGTPVHKKGSVICIYPSDPSIALGYLSFIFLLATTAAGYYSIFYPYKGKFLSQSIFFRSKTFIAFFNIALLTGGLGAAFTLWPTIEEQNFHKHKAYPITTEKCPTPKIGLLGGGALLSLDSTLLWLVALMLAINVREDFIEYGDEGENHLARAEISTSI</sequence>
<keyword evidence="2 7" id="KW-0812">Transmembrane</keyword>
<dbReference type="Gramene" id="evm.model.01.2496">
    <property type="protein sequence ID" value="cds.evm.model.01.2496"/>
    <property type="gene ID" value="evm.TU.01.2496"/>
</dbReference>
<name>A0A803NLE4_CANSA</name>
<dbReference type="GeneID" id="115697416"/>
<proteinExistence type="inferred from homology"/>
<dbReference type="Pfam" id="PF06749">
    <property type="entry name" value="DUF1218"/>
    <property type="match status" value="1"/>
</dbReference>
<keyword evidence="5 7" id="KW-0472">Membrane</keyword>
<evidence type="ECO:0000256" key="5">
    <source>
        <dbReference type="ARBA" id="ARBA00023136"/>
    </source>
</evidence>
<evidence type="ECO:0000256" key="2">
    <source>
        <dbReference type="ARBA" id="ARBA00022692"/>
    </source>
</evidence>
<evidence type="ECO:0000256" key="7">
    <source>
        <dbReference type="SAM" id="Phobius"/>
    </source>
</evidence>
<dbReference type="RefSeq" id="XP_030480274.1">
    <property type="nucleotide sequence ID" value="XM_030624414.2"/>
</dbReference>
<evidence type="ECO:0000313" key="9">
    <source>
        <dbReference type="Proteomes" id="UP000596661"/>
    </source>
</evidence>
<evidence type="ECO:0000256" key="3">
    <source>
        <dbReference type="ARBA" id="ARBA00022729"/>
    </source>
</evidence>
<dbReference type="KEGG" id="csav:115697416"/>
<dbReference type="OrthoDB" id="1931917at2759"/>
<comment type="similarity">
    <text evidence="6">Belongs to the DESIGUAL family.</text>
</comment>
<feature type="transmembrane region" description="Helical" evidence="7">
    <location>
        <begin position="140"/>
        <end position="165"/>
    </location>
</feature>
<evidence type="ECO:0000313" key="8">
    <source>
        <dbReference type="EnsemblPlants" id="cds.evm.model.01.2496"/>
    </source>
</evidence>
<dbReference type="OMA" id="PITTEKC"/>
<feature type="transmembrane region" description="Helical" evidence="7">
    <location>
        <begin position="94"/>
        <end position="114"/>
    </location>
</feature>
<dbReference type="InterPro" id="IPR052222">
    <property type="entry name" value="DESIGUAL"/>
</dbReference>
<dbReference type="PANTHER" id="PTHR31769">
    <property type="entry name" value="OS07G0462200 PROTEIN-RELATED"/>
    <property type="match status" value="1"/>
</dbReference>
<accession>A0A803NLE4</accession>
<dbReference type="EMBL" id="UZAU01000073">
    <property type="status" value="NOT_ANNOTATED_CDS"/>
    <property type="molecule type" value="Genomic_DNA"/>
</dbReference>
<evidence type="ECO:0000256" key="1">
    <source>
        <dbReference type="ARBA" id="ARBA00004127"/>
    </source>
</evidence>
<dbReference type="GO" id="GO:0012505">
    <property type="term" value="C:endomembrane system"/>
    <property type="evidence" value="ECO:0007669"/>
    <property type="project" value="UniProtKB-SubCell"/>
</dbReference>
<dbReference type="Proteomes" id="UP000596661">
    <property type="component" value="Chromosome 1"/>
</dbReference>
<comment type="subcellular location">
    <subcellularLocation>
        <location evidence="1">Endomembrane system</location>
        <topology evidence="1">Multi-pass membrane protein</topology>
    </subcellularLocation>
</comment>
<dbReference type="EnsemblPlants" id="evm.model.01.2496">
    <property type="protein sequence ID" value="cds.evm.model.01.2496"/>
    <property type="gene ID" value="evm.TU.01.2496"/>
</dbReference>
<protein>
    <submittedName>
        <fullName evidence="8">Uncharacterized protein</fullName>
    </submittedName>
</protein>